<sequence>MRAATRPGGEQDGKHQLVVLASFRPTWRQALLNGLWAGVVGTITLTSAVLTGPTVLAVLVGGTWQLRAPTQASWLAVLAPLPLGLIYGVAIRRRIGARLDELGVRSVPLGLDGFAPWRLVVDIRAERRRGRTLVAVYLHNGATLRLRAPYDGWLGRDPRFERKLFLICHVWSTHRDWLVPGLAPEPRPGEGSVPDGPPGP</sequence>
<comment type="caution">
    <text evidence="2">The sequence shown here is derived from an EMBL/GenBank/DDBJ whole genome shotgun (WGS) entry which is preliminary data.</text>
</comment>
<evidence type="ECO:0000256" key="1">
    <source>
        <dbReference type="SAM" id="Phobius"/>
    </source>
</evidence>
<evidence type="ECO:0000313" key="2">
    <source>
        <dbReference type="EMBL" id="RKR90978.1"/>
    </source>
</evidence>
<organism evidence="2 3">
    <name type="scientific">Micromonospora pisi</name>
    <dbReference type="NCBI Taxonomy" id="589240"/>
    <lineage>
        <taxon>Bacteria</taxon>
        <taxon>Bacillati</taxon>
        <taxon>Actinomycetota</taxon>
        <taxon>Actinomycetes</taxon>
        <taxon>Micromonosporales</taxon>
        <taxon>Micromonosporaceae</taxon>
        <taxon>Micromonospora</taxon>
    </lineage>
</organism>
<name>A0A495JR22_9ACTN</name>
<keyword evidence="3" id="KW-1185">Reference proteome</keyword>
<dbReference type="OrthoDB" id="5191717at2"/>
<evidence type="ECO:0008006" key="4">
    <source>
        <dbReference type="Google" id="ProtNLM"/>
    </source>
</evidence>
<proteinExistence type="predicted"/>
<dbReference type="AlphaFoldDB" id="A0A495JR22"/>
<dbReference type="Proteomes" id="UP000277671">
    <property type="component" value="Unassembled WGS sequence"/>
</dbReference>
<dbReference type="EMBL" id="RBKT01000001">
    <property type="protein sequence ID" value="RKR90978.1"/>
    <property type="molecule type" value="Genomic_DNA"/>
</dbReference>
<protein>
    <recommendedName>
        <fullName evidence="4">PH (Pleckstrin Homology) domain-containing protein</fullName>
    </recommendedName>
</protein>
<reference evidence="2 3" key="1">
    <citation type="submission" date="2018-10" db="EMBL/GenBank/DDBJ databases">
        <title>Sequencing the genomes of 1000 actinobacteria strains.</title>
        <authorList>
            <person name="Klenk H.-P."/>
        </authorList>
    </citation>
    <scope>NUCLEOTIDE SEQUENCE [LARGE SCALE GENOMIC DNA]</scope>
    <source>
        <strain evidence="2 3">DSM 45175</strain>
    </source>
</reference>
<feature type="transmembrane region" description="Helical" evidence="1">
    <location>
        <begin position="34"/>
        <end position="60"/>
    </location>
</feature>
<keyword evidence="1" id="KW-0812">Transmembrane</keyword>
<gene>
    <name evidence="2" type="ORF">BDK92_5362</name>
</gene>
<evidence type="ECO:0000313" key="3">
    <source>
        <dbReference type="Proteomes" id="UP000277671"/>
    </source>
</evidence>
<keyword evidence="1" id="KW-1133">Transmembrane helix</keyword>
<dbReference type="RefSeq" id="WP_121159157.1">
    <property type="nucleotide sequence ID" value="NZ_RBKT01000001.1"/>
</dbReference>
<feature type="transmembrane region" description="Helical" evidence="1">
    <location>
        <begin position="72"/>
        <end position="90"/>
    </location>
</feature>
<keyword evidence="1" id="KW-0472">Membrane</keyword>
<accession>A0A495JR22</accession>